<feature type="compositionally biased region" description="Basic and acidic residues" evidence="1">
    <location>
        <begin position="2901"/>
        <end position="2918"/>
    </location>
</feature>
<dbReference type="GO" id="GO:0016358">
    <property type="term" value="P:dendrite development"/>
    <property type="evidence" value="ECO:0007669"/>
    <property type="project" value="TreeGrafter"/>
</dbReference>
<feature type="compositionally biased region" description="Basic and acidic residues" evidence="1">
    <location>
        <begin position="2495"/>
        <end position="2512"/>
    </location>
</feature>
<feature type="compositionally biased region" description="Polar residues" evidence="1">
    <location>
        <begin position="3758"/>
        <end position="3768"/>
    </location>
</feature>
<feature type="compositionally biased region" description="Basic and acidic residues" evidence="1">
    <location>
        <begin position="2611"/>
        <end position="2628"/>
    </location>
</feature>
<feature type="compositionally biased region" description="Polar residues" evidence="1">
    <location>
        <begin position="1771"/>
        <end position="1782"/>
    </location>
</feature>
<feature type="compositionally biased region" description="Polar residues" evidence="1">
    <location>
        <begin position="905"/>
        <end position="915"/>
    </location>
</feature>
<feature type="compositionally biased region" description="Basic and acidic residues" evidence="1">
    <location>
        <begin position="2249"/>
        <end position="2270"/>
    </location>
</feature>
<feature type="compositionally biased region" description="Basic and acidic residues" evidence="1">
    <location>
        <begin position="3510"/>
        <end position="3527"/>
    </location>
</feature>
<dbReference type="GO" id="GO:0003779">
    <property type="term" value="F:actin binding"/>
    <property type="evidence" value="ECO:0007669"/>
    <property type="project" value="TreeGrafter"/>
</dbReference>
<feature type="compositionally biased region" description="Basic and acidic residues" evidence="1">
    <location>
        <begin position="2159"/>
        <end position="2177"/>
    </location>
</feature>
<feature type="compositionally biased region" description="Basic and acidic residues" evidence="1">
    <location>
        <begin position="3075"/>
        <end position="3092"/>
    </location>
</feature>
<feature type="compositionally biased region" description="Basic and acidic residues" evidence="1">
    <location>
        <begin position="2408"/>
        <end position="2425"/>
    </location>
</feature>
<dbReference type="InterPro" id="IPR026074">
    <property type="entry name" value="MAP1"/>
</dbReference>
<feature type="compositionally biased region" description="Basic and acidic residues" evidence="1">
    <location>
        <begin position="1471"/>
        <end position="1487"/>
    </location>
</feature>
<sequence length="4795" mass="513730">MEQEQEQGQMVPIAVNGGDEHQGGSSIDIGAGSDGPPSMIGVGPPSPLTGCYLLIVIGEPHSQDHKDIILQRLIKGFLSWDVVDCHVDLEEELHTITLQALEGEEGKHGERLIQYASENLVTEILIHPQVNTFIQCIRNLLSSFTRHRHIIHTGYTFSGNGSWILQDGTFSVMDFMEAFQEHEVQRVLRAYPETITMDIHCAPVGQWHTIQEKSFSRLCQIRLNPVDVLSSGSEKLNGFVAYLSSMIIPTEISELLESSDVVGNIRFSHPTLYVFPGGQGDAALFGINGFNMLVDGGFSRKSCFWDFVRHLDRLDAVLMTRINNTNIKGISSVVERKSEAHVYPQIGHFFCNIPERKGLPSPDGDKDRDPLLVDILQEGHQIVTNLKSLNLKAQNCYRDVEPINLYHKVGHGTLDMYVISPARDSREVKDFLARWAAADQRLFTKETKDGKDFAFPLQNLISICALLVWTPANPEDNITRILFPGSAPEYKILEGLEKMKNVEFMRQPVCPVKSIAANLSTPVLVTKKSLKSASTDRIISDALHPSKPKDNKLIDNKMRMMAADNKLAVDGMDSSADEIKMEKQLSKAPGTTTVASAKMESKPKAIRSGRPMAMSEKKLDNKKMEQQQQQDEKKDSISDVSSDKEDVLSTDKSKPLAVDSEKSLDEAPDAQEKKEEVDSAKPDLDAKEKKKDDAASPAGADTGGMVTKATRKPPTSRTVTSSTARSKIDTTSKTSKTPADRKPAVKKQAEANKSSPTTPKKTSSIESKLTNGSATKAEQGEDIKKAASKTTAAKTGPLIGTKPGKSSPKATPAKSAKDENNRKVLEARQRPIMAAKREARKELDKKDTHPSKQTERKPISRRPKGTVTTSSSAATAGGSPVKAKKVLKSEKDAVIRKAKLDKNGTTDSSLVSTPSADEGGVPVSKRPAGVAASDAVPGDSDTLEAIKKQQQLAELKEEQEAVREIEAVFNRDSAAQKALKHRELALTEEHREVQDSATEPEEEEEYLIIEKEEQYTEDSINEPESSATKEEEIQKHQRDSQESEKRKRDSLEEEKEEKVDAIKIVGQAVAAAEVVESEMADDDQPQQEEGVVQASAPAEEELDDQDREIQEKLSPKHKQELEEEVQDIIASAKEIAKSKMETSMDGLKTEEISSISPDEKMSSTKKTSDTRDEEQEPIGHPKDHIDPPHHESHHEERVSATVESGATTTAPTLPEDERIPLDEIKEDLVIEEKHVKEETKEVEVTSAVAVAAAAIIPTEQPTGPDAATEIVATAAAPLQTVYEPLERPTPAKMQFSAQQAHMRDVVKTPDEVADLPVHEEADLEEDYGEDKDKDSKEDEDKDRDTKEKPEEEPVVAVSTTTVASTLAAIETDAKQLEKTDDERHVVDKSVESDKPCDTASKATEVKEVFEKVERDTRLDKPPKSDAHETEEQNASKAMPTDDAILRDLESQIIPVNDQPDTAVKVQQQHQIKQESKTPTEDTIKHDADNDDEAEKVPVEEELIVAQKVVPKVPQPPQTVTSVLDEIWQSPAKVEETLDELKHLIDDKTKGTVSDFVAIKDTMVKSVAEQKEEIIGTVTEEVKDIDCKVKDLIQDAGEEIKLMAVQAAGEVVKDLTDKTDDVLDNLQAKTKQMDDELKATTTILDAKVDSFVHDVAQAATKVDEALVTIAAEQSELEKLSKDLKQDVVNQLDITKHQIEEDIAKEVEKVQEKAKTGISSFFGSITEGIKSGIEKMADKVEHKIKDKTDEVEVKLQQVTEKIDSLQTERKSESATVSQHESGQSYDRFGGPYERSFTQELRETHITTVDSPVTDGDKLSMELKSMVNIPHDIDEDKELEELEANKNLGTFVIEDIKYSAFEDANLREIKEEEEEDRVSPPQGGSEKLGPSVGMMPPRARTPEDVAKIVANVAEVLKSDKDLEEIIPGFDPNELERKLSQGAAREEDVGTVQRMLVTASSEDGGEETVICADGTITFSKSATPEPLQGSGTTTPEIKVQEENEEEEDEAEKSIEGHGLSFTKDTTDIKPTMEEKSSPASSGKSSPDLKTSPTSIEEKDKHELPEKVVQVETAKSKSQEATIGMLGDIRKESLVDHHTDEQIDDTRRESAISTFSERDYTKDESSFVDERDSSRAHSISSHISDLKEDPADLKSVADFLKEADKDHDQVFVDTDDKTKELSSPESITSQKTVSEKEPPSLDAMKETAAILPSDSNKLTDPTHSKQSSEAEVFSRPDSPASVGDASLQVASLQQDKEKSDDERIIPTLQKLKESASLDLAEEQQETTEFSRPESPDSGKDVSRPASAAEQDQSRPASAASGPTDKAPSEKSVDLKPDNTEESRPASAASGPTDKAPSEKSVDLKAETKEQSRPASAASGPTDKAPSEKSVDLKAETKEESRPASAASGPADKAPSEKSVDLKAETKEESRPASAASGPTDKAPSEKSVDLKPDTKEESRPASAASGPADKAPSEKSVDLKAETKEDSRPASAASGPADKAPSEKSVDLKPDNTEESRPASAASGPTDKAPSEKSVDLKAETKEESRPASAASGPTDKASSEKSVDLKADTKEESRPASAASGPTDKAPSEKSVDLKPDTKEESRPASAASGPADKAPSEKSIDLKADTKEESRPASAASGPTDKAPSEKSVDLKPDTKEESRPASAASGPTDKAPSEKSVDLKAETKEESRPASAASGPADKAPSEKSIDLKADTKEESRPASAASGPTDKAPSEKSVDLKPDTKEESRPASAASGPTDKAPSEKSIDLKPDSKEESRPASAASGPTDKAPSEKSIDLKPDTKEESRPASAANGPTDKAPSEKSVDLKAETKEESRPASAASGPTDKAPSEKSVDLKPDSKEESRPASAASGPADKAPSEKSVDLKAETKEESRPASAASGPTDKAPSEKSIDLKADTKEESRPASAASGPTDKASSEKSVDLKAETKEESRPASAASGPADKAPSEKSVDLKPDTKEESRPASAASGPTDKASSEKSIDLKADTKEESRPASAASGPADKAPSEKSVDLKPDTKEESRPASAASGPADKAPSEKSIDLKADTKEESRPASAASGPTEKAPSEKSVDLKPDTKEESRPASAASGPTDKSPSEKSVDLKAETKEESRPASAASGPTDKAPSEKSVDLKAETKEESRPASAASGPADKAPSEKSVDLKPDTKEESRPTSAASGPADKAPSEKSTDLKADTKEESRPASAASGPADKAPSEKSVDLRAETKEESRPASAASGPADKAPSEKSVDLKADTKEESRPASAASGPTDTAPSEKSVDLKPDTKEESRPASAASGPTDKAPSEKSVDLKAETKEESRPASAASGPIDKAPSEKSIDLKADTKEESRPASAASGPADKAPSEKSIDLKADTKEESRPASAASGPTDKAPSEKSVDLKPDTKEESRPASAASGPTDTAPSEKSVDLKAETKEESRPASAASGPADKAPSEKSVDLKAETKEDSRPASAASGPTDKAPSEKSVDLKAETKEDSRPASAASGPTDKAPSEKSVDLKAETKEESRPASAASGPADKAPSEKSVDLKPDTKEESRPASAASGPTDKAPSEKSVDLKAESKEESRPASAASGPTDKAPSEKSVDLKADTKEESRPTSAASGPADKAPSEKSVDLKAETKEESRPASAASGPADKAPSEKSIDLKPDTKEESRPASAANGPTDKAPSEKSVVLKPDTKEESRPASAASGPTDKTDSVPVTAASGLAGVVVDPDVLASKEHSRPESVASNKSFIMDSKSGLETSSVTSFTKFEESLSRRESSSRKEEQDATMSDGDEDNIETKVCMKETRSKSMSAVVTSSGQRSGFEGGTLGVLEESVIASRDDLDMIRSPRDSVTKIDPSFITKPMESTLNKSFKPLFDDNPQFPGEKDDAHKNDTATMFPKCGLDSAESPDHGASIAKGVDQLLKDTVTSMKEIEKMTSTVISSTKTDESTIESKTTAMCSTTITGAFPMTGDSGKSSPYLGEKSQESSAKSVSPLQDKDSLEESTTSLNTFIEKDSLSEKASIQLQQVSIRMSTPGESSIKSCSTTAEKGTEELLFPGSKTPPTAPISPNVAAKESINISQSHYESSVLAGSTSVASATTTLATSAMTTTMPTAPKDDASGVSTPKESVPSGKSSPGLMSVHTQGSTDSASKSINLGHSSSGIETSDSSPKPTSPFPKVVVDTLKLADEAKTTSGMSTPDMTRSSTPDMVDSQIERIATTTASAEKGDSQTTVTTTTTTTKTTTYIIKDGQKIEVDTNVHSDTVSKTETQQPDASTITPAGVTSSTTTYVIKDGQKVEVDSNIRSDVPNQTSEAVAAAKPSAPTQLTLAGTEERSFTEDYDEKDVLSPRSDISSGQASRIVAGWHDDDVPGSPMSVTSQAPLSPSTKYTYDYDLQHSSSGVSKKSDIEIDQDSQDDIVPPQYGSEEAKTAIPITSSYKPDPMSTSFYGQLPEVPSSMTMTSSTTRSIPIPITGTTKGFSKPYVEYASSGDSSVDSIHKPSMTGDRKYLDEADLDFEKAFSSASNTKMDDLMTTSMHFSSEKEFMAATTTATSLAQAQKMEMDFTSTGLPSSVTTTLTGAQPSATVAQSQPSKPPQTQAQSQSTQPTAQSTSSSSAETKSVLDSWGKPLGLPSPAPMTADDNKTTPKKERRMLMSKTKLNNEKNLRKRAESPTKAKKSTSPVYVDLSYVPHHGNSYYANVEFFKRVRARYYVFSGTEPSREVYNALLEAKQTWEDKELEVTIIPTYDTDVLGYWVSENEELLAKYHIDLSPSAARCTINLQDHETSCSAYRLEF</sequence>
<feature type="compositionally biased region" description="Basic and acidic residues" evidence="1">
    <location>
        <begin position="1137"/>
        <end position="1170"/>
    </location>
</feature>
<feature type="region of interest" description="Disordered" evidence="1">
    <location>
        <begin position="1285"/>
        <end position="1495"/>
    </location>
</feature>
<feature type="compositionally biased region" description="Low complexity" evidence="1">
    <location>
        <begin position="712"/>
        <end position="737"/>
    </location>
</feature>
<feature type="compositionally biased region" description="Basic and acidic residues" evidence="1">
    <location>
        <begin position="3769"/>
        <end position="3786"/>
    </location>
</feature>
<protein>
    <recommendedName>
        <fullName evidence="5">Microtubule-associated protein futsch</fullName>
    </recommendedName>
</protein>
<feature type="compositionally biased region" description="Basic and acidic residues" evidence="1">
    <location>
        <begin position="3220"/>
        <end position="3237"/>
    </location>
</feature>
<feature type="compositionally biased region" description="Low complexity" evidence="1">
    <location>
        <begin position="865"/>
        <end position="879"/>
    </location>
</feature>
<dbReference type="VEuPathDB" id="VectorBase:AFUN2_002884"/>
<feature type="compositionally biased region" description="Basic and acidic residues" evidence="1">
    <location>
        <begin position="2785"/>
        <end position="2802"/>
    </location>
</feature>
<feature type="compositionally biased region" description="Basic and acidic residues" evidence="1">
    <location>
        <begin position="2640"/>
        <end position="2657"/>
    </location>
</feature>
<feature type="compositionally biased region" description="Basic and acidic residues" evidence="1">
    <location>
        <begin position="3191"/>
        <end position="3208"/>
    </location>
</feature>
<proteinExistence type="predicted"/>
<feature type="compositionally biased region" description="Basic and acidic residues" evidence="1">
    <location>
        <begin position="1403"/>
        <end position="1430"/>
    </location>
</feature>
<name>A0A182RSG5_ANOFN</name>
<feature type="compositionally biased region" description="Basic and acidic residues" evidence="1">
    <location>
        <begin position="3452"/>
        <end position="3469"/>
    </location>
</feature>
<dbReference type="GO" id="GO:0007409">
    <property type="term" value="P:axonogenesis"/>
    <property type="evidence" value="ECO:0007669"/>
    <property type="project" value="TreeGrafter"/>
</dbReference>
<feature type="compositionally biased region" description="Basic and acidic residues" evidence="1">
    <location>
        <begin position="3046"/>
        <end position="3063"/>
    </location>
</feature>
<feature type="compositionally biased region" description="Polar residues" evidence="1">
    <location>
        <begin position="4376"/>
        <end position="4390"/>
    </location>
</feature>
<feature type="region of interest" description="Disordered" evidence="1">
    <location>
        <begin position="1764"/>
        <end position="1788"/>
    </location>
</feature>
<feature type="compositionally biased region" description="Basic and acidic residues" evidence="1">
    <location>
        <begin position="3133"/>
        <end position="3150"/>
    </location>
</feature>
<feature type="compositionally biased region" description="Basic and acidic residues" evidence="1">
    <location>
        <begin position="2524"/>
        <end position="2541"/>
    </location>
</feature>
<feature type="compositionally biased region" description="Basic and acidic residues" evidence="1">
    <location>
        <begin position="3017"/>
        <end position="3034"/>
    </location>
</feature>
<feature type="compositionally biased region" description="Basic and acidic residues" evidence="1">
    <location>
        <begin position="981"/>
        <end position="994"/>
    </location>
</feature>
<feature type="region of interest" description="Disordered" evidence="1">
    <location>
        <begin position="3731"/>
        <end position="3799"/>
    </location>
</feature>
<dbReference type="GO" id="GO:0043025">
    <property type="term" value="C:neuronal cell body"/>
    <property type="evidence" value="ECO:0007669"/>
    <property type="project" value="TreeGrafter"/>
</dbReference>
<feature type="compositionally biased region" description="Basic and acidic residues" evidence="1">
    <location>
        <begin position="2466"/>
        <end position="2483"/>
    </location>
</feature>
<evidence type="ECO:0008006" key="5">
    <source>
        <dbReference type="Google" id="ProtNLM"/>
    </source>
</evidence>
<feature type="compositionally biased region" description="Basic and acidic residues" evidence="1">
    <location>
        <begin position="3427"/>
        <end position="3440"/>
    </location>
</feature>
<dbReference type="GO" id="GO:0005875">
    <property type="term" value="C:microtubule associated complex"/>
    <property type="evidence" value="ECO:0007669"/>
    <property type="project" value="TreeGrafter"/>
</dbReference>
<feature type="compositionally biased region" description="Polar residues" evidence="1">
    <location>
        <begin position="765"/>
        <end position="776"/>
    </location>
</feature>
<dbReference type="Pfam" id="PF25281">
    <property type="entry name" value="MBL_MAP1B"/>
    <property type="match status" value="1"/>
</dbReference>
<feature type="compositionally biased region" description="Basic and acidic residues" evidence="1">
    <location>
        <begin position="2215"/>
        <end position="2229"/>
    </location>
</feature>
<feature type="compositionally biased region" description="Low complexity" evidence="1">
    <location>
        <begin position="1354"/>
        <end position="1368"/>
    </location>
</feature>
<feature type="compositionally biased region" description="Basic and acidic residues" evidence="1">
    <location>
        <begin position="4660"/>
        <end position="4674"/>
    </location>
</feature>
<feature type="compositionally biased region" description="Basic and acidic residues" evidence="1">
    <location>
        <begin position="3597"/>
        <end position="3614"/>
    </location>
</feature>
<dbReference type="GO" id="GO:0008017">
    <property type="term" value="F:microtubule binding"/>
    <property type="evidence" value="ECO:0007669"/>
    <property type="project" value="InterPro"/>
</dbReference>
<dbReference type="PANTHER" id="PTHR13843:SF12">
    <property type="entry name" value="ATPASE F1_V1_A1 COMPLEX ALPHA_BETA SUBUNIT NUCLEOTIDE-BINDING DOMAIN-CONTAINING PROTEIN"/>
    <property type="match status" value="1"/>
</dbReference>
<feature type="domain" description="Microtubule-associated protein 1B/S N-terminal" evidence="2">
    <location>
        <begin position="53"/>
        <end position="244"/>
    </location>
</feature>
<feature type="compositionally biased region" description="Low complexity" evidence="1">
    <location>
        <begin position="753"/>
        <end position="764"/>
    </location>
</feature>
<feature type="compositionally biased region" description="Polar residues" evidence="1">
    <location>
        <begin position="4194"/>
        <end position="4209"/>
    </location>
</feature>
<dbReference type="VEuPathDB" id="VectorBase:AFUN009215"/>
<feature type="compositionally biased region" description="Basic and acidic residues" evidence="1">
    <location>
        <begin position="2814"/>
        <end position="2831"/>
    </location>
</feature>
<evidence type="ECO:0000256" key="1">
    <source>
        <dbReference type="SAM" id="MobiDB-lite"/>
    </source>
</evidence>
<feature type="compositionally biased region" description="Basic and acidic residues" evidence="1">
    <location>
        <begin position="3568"/>
        <end position="3585"/>
    </location>
</feature>
<feature type="region of interest" description="Disordered" evidence="1">
    <location>
        <begin position="4567"/>
        <end position="4678"/>
    </location>
</feature>
<feature type="compositionally biased region" description="Basic and acidic residues" evidence="1">
    <location>
        <begin position="3162"/>
        <end position="3179"/>
    </location>
</feature>
<feature type="compositionally biased region" description="Basic and acidic residues" evidence="1">
    <location>
        <begin position="2020"/>
        <end position="2032"/>
    </location>
</feature>
<feature type="compositionally biased region" description="Basic and acidic residues" evidence="1">
    <location>
        <begin position="3282"/>
        <end position="3295"/>
    </location>
</feature>
<feature type="region of interest" description="Disordered" evidence="1">
    <location>
        <begin position="2159"/>
        <end position="3719"/>
    </location>
</feature>
<feature type="compositionally biased region" description="Basic and acidic residues" evidence="1">
    <location>
        <begin position="2321"/>
        <end position="2338"/>
    </location>
</feature>
<feature type="region of interest" description="Disordered" evidence="1">
    <location>
        <begin position="970"/>
        <end position="1061"/>
    </location>
</feature>
<feature type="compositionally biased region" description="Basic and acidic residues" evidence="1">
    <location>
        <begin position="3307"/>
        <end position="3324"/>
    </location>
</feature>
<feature type="compositionally biased region" description="Polar residues" evidence="1">
    <location>
        <begin position="4143"/>
        <end position="4173"/>
    </location>
</feature>
<feature type="compositionally biased region" description="Polar residues" evidence="1">
    <location>
        <begin position="4306"/>
        <end position="4315"/>
    </location>
</feature>
<feature type="compositionally biased region" description="Basic and acidic residues" evidence="1">
    <location>
        <begin position="3104"/>
        <end position="3121"/>
    </location>
</feature>
<feature type="compositionally biased region" description="Acidic residues" evidence="1">
    <location>
        <begin position="1075"/>
        <end position="1086"/>
    </location>
</feature>
<feature type="region of interest" description="Disordered" evidence="1">
    <location>
        <begin position="1137"/>
        <end position="1220"/>
    </location>
</feature>
<feature type="compositionally biased region" description="Basic and acidic residues" evidence="1">
    <location>
        <begin position="1371"/>
        <end position="1396"/>
    </location>
</feature>
<feature type="compositionally biased region" description="Basic and acidic residues" evidence="1">
    <location>
        <begin position="2698"/>
        <end position="2715"/>
    </location>
</feature>
<feature type="compositionally biased region" description="Polar residues" evidence="1">
    <location>
        <begin position="4567"/>
        <end position="4587"/>
    </location>
</feature>
<accession>A0A182RSG5</accession>
<feature type="compositionally biased region" description="Basic and acidic residues" evidence="1">
    <location>
        <begin position="2083"/>
        <end position="2130"/>
    </location>
</feature>
<feature type="compositionally biased region" description="Basic and acidic residues" evidence="1">
    <location>
        <begin position="2350"/>
        <end position="2366"/>
    </location>
</feature>
<feature type="compositionally biased region" description="Polar residues" evidence="1">
    <location>
        <begin position="2178"/>
        <end position="2187"/>
    </location>
</feature>
<feature type="region of interest" description="Disordered" evidence="1">
    <location>
        <begin position="3805"/>
        <end position="3824"/>
    </location>
</feature>
<dbReference type="GO" id="GO:0031114">
    <property type="term" value="P:regulation of microtubule depolymerization"/>
    <property type="evidence" value="ECO:0007669"/>
    <property type="project" value="TreeGrafter"/>
</dbReference>
<organism evidence="4">
    <name type="scientific">Anopheles funestus</name>
    <name type="common">African malaria mosquito</name>
    <dbReference type="NCBI Taxonomy" id="62324"/>
    <lineage>
        <taxon>Eukaryota</taxon>
        <taxon>Metazoa</taxon>
        <taxon>Ecdysozoa</taxon>
        <taxon>Arthropoda</taxon>
        <taxon>Hexapoda</taxon>
        <taxon>Insecta</taxon>
        <taxon>Pterygota</taxon>
        <taxon>Neoptera</taxon>
        <taxon>Endopterygota</taxon>
        <taxon>Diptera</taxon>
        <taxon>Nematocera</taxon>
        <taxon>Culicoidea</taxon>
        <taxon>Culicidae</taxon>
        <taxon>Anophelinae</taxon>
        <taxon>Anopheles</taxon>
    </lineage>
</organism>
<feature type="compositionally biased region" description="Basic and acidic residues" evidence="1">
    <location>
        <begin position="1177"/>
        <end position="1198"/>
    </location>
</feature>
<feature type="compositionally biased region" description="Basic and acidic residues" evidence="1">
    <location>
        <begin position="2959"/>
        <end position="2976"/>
    </location>
</feature>
<feature type="compositionally biased region" description="Basic and acidic residues" evidence="1">
    <location>
        <begin position="887"/>
        <end position="904"/>
    </location>
</feature>
<evidence type="ECO:0000259" key="2">
    <source>
        <dbReference type="Pfam" id="PF23415"/>
    </source>
</evidence>
<feature type="compositionally biased region" description="Polar residues" evidence="1">
    <location>
        <begin position="4123"/>
        <end position="4136"/>
    </location>
</feature>
<dbReference type="PANTHER" id="PTHR13843">
    <property type="entry name" value="MICROTUBULE-ASSOCIATED PROTEIN"/>
    <property type="match status" value="1"/>
</dbReference>
<feature type="region of interest" description="Disordered" evidence="1">
    <location>
        <begin position="4108"/>
        <end position="4212"/>
    </location>
</feature>
<dbReference type="InterPro" id="IPR056617">
    <property type="entry name" value="MAP1B/S_N"/>
</dbReference>
<dbReference type="InterPro" id="IPR057480">
    <property type="entry name" value="MAP1A/B/S-like_MBL"/>
</dbReference>
<feature type="compositionally biased region" description="Basic and acidic residues" evidence="1">
    <location>
        <begin position="2988"/>
        <end position="3005"/>
    </location>
</feature>
<feature type="compositionally biased region" description="Basic and acidic residues" evidence="1">
    <location>
        <begin position="615"/>
        <end position="694"/>
    </location>
</feature>
<dbReference type="GO" id="GO:0045202">
    <property type="term" value="C:synapse"/>
    <property type="evidence" value="ECO:0007669"/>
    <property type="project" value="TreeGrafter"/>
</dbReference>
<feature type="compositionally biased region" description="Basic and acidic residues" evidence="1">
    <location>
        <begin position="2669"/>
        <end position="2686"/>
    </location>
</feature>
<feature type="compositionally biased region" description="Basic and acidic residues" evidence="1">
    <location>
        <begin position="2379"/>
        <end position="2396"/>
    </location>
</feature>
<feature type="compositionally biased region" description="Basic and acidic residues" evidence="1">
    <location>
        <begin position="2843"/>
        <end position="2860"/>
    </location>
</feature>
<feature type="compositionally biased region" description="Basic and acidic residues" evidence="1">
    <location>
        <begin position="3539"/>
        <end position="3556"/>
    </location>
</feature>
<dbReference type="GO" id="GO:0005874">
    <property type="term" value="C:microtubule"/>
    <property type="evidence" value="ECO:0007669"/>
    <property type="project" value="InterPro"/>
</dbReference>
<feature type="compositionally biased region" description="Basic and acidic residues" evidence="1">
    <location>
        <begin position="3626"/>
        <end position="3643"/>
    </location>
</feature>
<feature type="compositionally biased region" description="Basic and acidic residues" evidence="1">
    <location>
        <begin position="3481"/>
        <end position="3498"/>
    </location>
</feature>
<feature type="region of interest" description="Disordered" evidence="1">
    <location>
        <begin position="3967"/>
        <end position="4005"/>
    </location>
</feature>
<feature type="compositionally biased region" description="Basic and acidic residues" evidence="1">
    <location>
        <begin position="2756"/>
        <end position="2773"/>
    </location>
</feature>
<feature type="compositionally biased region" description="Basic and acidic residues" evidence="1">
    <location>
        <begin position="3336"/>
        <end position="3353"/>
    </location>
</feature>
<feature type="compositionally biased region" description="Basic and acidic residues" evidence="1">
    <location>
        <begin position="2582"/>
        <end position="2599"/>
    </location>
</feature>
<dbReference type="GO" id="GO:0030425">
    <property type="term" value="C:dendrite"/>
    <property type="evidence" value="ECO:0007669"/>
    <property type="project" value="TreeGrafter"/>
</dbReference>
<feature type="compositionally biased region" description="Basic and acidic residues" evidence="1">
    <location>
        <begin position="2553"/>
        <end position="2570"/>
    </location>
</feature>
<feature type="compositionally biased region" description="Basic and acidic residues" evidence="1">
    <location>
        <begin position="1107"/>
        <end position="1120"/>
    </location>
</feature>
<evidence type="ECO:0000259" key="3">
    <source>
        <dbReference type="Pfam" id="PF25281"/>
    </source>
</evidence>
<feature type="compositionally biased region" description="Basic and acidic residues" evidence="1">
    <location>
        <begin position="2727"/>
        <end position="2744"/>
    </location>
</feature>
<feature type="compositionally biased region" description="Acidic residues" evidence="1">
    <location>
        <begin position="998"/>
        <end position="1007"/>
    </location>
</feature>
<feature type="compositionally biased region" description="Basic and acidic residues" evidence="1">
    <location>
        <begin position="3365"/>
        <end position="3382"/>
    </location>
</feature>
<feature type="compositionally biased region" description="Polar residues" evidence="1">
    <location>
        <begin position="1201"/>
        <end position="1211"/>
    </location>
</feature>
<feature type="domain" description="Microtubule-associated protein 1A/B/S-like MBL-like" evidence="3">
    <location>
        <begin position="253"/>
        <end position="516"/>
    </location>
</feature>
<feature type="compositionally biased region" description="Basic and acidic residues" evidence="1">
    <location>
        <begin position="2437"/>
        <end position="2454"/>
    </location>
</feature>
<reference evidence="4" key="1">
    <citation type="submission" date="2020-05" db="UniProtKB">
        <authorList>
            <consortium name="EnsemblMetazoa"/>
        </authorList>
    </citation>
    <scope>IDENTIFICATION</scope>
    <source>
        <strain evidence="4">FUMOZ</strain>
    </source>
</reference>
<feature type="compositionally biased region" description="Low complexity" evidence="1">
    <location>
        <begin position="4588"/>
        <end position="4617"/>
    </location>
</feature>
<feature type="compositionally biased region" description="Basic and acidic residues" evidence="1">
    <location>
        <begin position="738"/>
        <end position="750"/>
    </location>
</feature>
<feature type="compositionally biased region" description="Basic and acidic residues" evidence="1">
    <location>
        <begin position="1027"/>
        <end position="1061"/>
    </location>
</feature>
<feature type="compositionally biased region" description="Basic and acidic residues" evidence="1">
    <location>
        <begin position="2283"/>
        <end position="2297"/>
    </location>
</feature>
<feature type="compositionally biased region" description="Basic and acidic residues" evidence="1">
    <location>
        <begin position="3394"/>
        <end position="3411"/>
    </location>
</feature>
<feature type="region of interest" description="Disordered" evidence="1">
    <location>
        <begin position="1867"/>
        <end position="1895"/>
    </location>
</feature>
<dbReference type="Pfam" id="PF23415">
    <property type="entry name" value="MAPB1_N"/>
    <property type="match status" value="1"/>
</dbReference>
<feature type="compositionally biased region" description="Polar residues" evidence="1">
    <location>
        <begin position="3810"/>
        <end position="3822"/>
    </location>
</feature>
<feature type="region of interest" description="Disordered" evidence="1">
    <location>
        <begin position="1972"/>
        <end position="2146"/>
    </location>
</feature>
<feature type="region of interest" description="Disordered" evidence="1">
    <location>
        <begin position="4305"/>
        <end position="4423"/>
    </location>
</feature>
<dbReference type="GO" id="GO:0005829">
    <property type="term" value="C:cytosol"/>
    <property type="evidence" value="ECO:0007669"/>
    <property type="project" value="TreeGrafter"/>
</dbReference>
<feature type="compositionally biased region" description="Basic and acidic residues" evidence="1">
    <location>
        <begin position="2930"/>
        <end position="2947"/>
    </location>
</feature>
<feature type="compositionally biased region" description="Basic and acidic residues" evidence="1">
    <location>
        <begin position="1330"/>
        <end position="1351"/>
    </location>
</feature>
<dbReference type="EnsemblMetazoa" id="AFUN009215-RA">
    <property type="protein sequence ID" value="AFUN009215-PA"/>
    <property type="gene ID" value="AFUN009215"/>
</dbReference>
<feature type="region of interest" description="Disordered" evidence="1">
    <location>
        <begin position="1073"/>
        <end position="1122"/>
    </location>
</feature>
<feature type="compositionally biased region" description="Basic and acidic residues" evidence="1">
    <location>
        <begin position="2188"/>
        <end position="2200"/>
    </location>
</feature>
<feature type="compositionally biased region" description="Basic and acidic residues" evidence="1">
    <location>
        <begin position="2051"/>
        <end position="2061"/>
    </location>
</feature>
<feature type="compositionally biased region" description="Basic and acidic residues" evidence="1">
    <location>
        <begin position="1301"/>
        <end position="1320"/>
    </location>
</feature>
<dbReference type="STRING" id="62324.A0A182RSG5"/>
<feature type="compositionally biased region" description="Basic and acidic residues" evidence="1">
    <location>
        <begin position="815"/>
        <end position="858"/>
    </location>
</feature>
<feature type="compositionally biased region" description="Basic and acidic residues" evidence="1">
    <location>
        <begin position="2872"/>
        <end position="2889"/>
    </location>
</feature>
<dbReference type="GO" id="GO:0000226">
    <property type="term" value="P:microtubule cytoskeleton organization"/>
    <property type="evidence" value="ECO:0007669"/>
    <property type="project" value="InterPro"/>
</dbReference>
<feature type="compositionally biased region" description="Basic and acidic residues" evidence="1">
    <location>
        <begin position="3655"/>
        <end position="3672"/>
    </location>
</feature>
<feature type="region of interest" description="Disordered" evidence="1">
    <location>
        <begin position="583"/>
        <end position="940"/>
    </location>
</feature>
<feature type="compositionally biased region" description="Basic and acidic residues" evidence="1">
    <location>
        <begin position="3249"/>
        <end position="3266"/>
    </location>
</feature>
<evidence type="ECO:0000313" key="4">
    <source>
        <dbReference type="EnsemblMetazoa" id="AFUN009215-PA"/>
    </source>
</evidence>